<name>A0A1Y2A9H9_9PLEO</name>
<evidence type="ECO:0000256" key="2">
    <source>
        <dbReference type="SAM" id="MobiDB-lite"/>
    </source>
</evidence>
<organism evidence="3 4">
    <name type="scientific">Clohesyomyces aquaticus</name>
    <dbReference type="NCBI Taxonomy" id="1231657"/>
    <lineage>
        <taxon>Eukaryota</taxon>
        <taxon>Fungi</taxon>
        <taxon>Dikarya</taxon>
        <taxon>Ascomycota</taxon>
        <taxon>Pezizomycotina</taxon>
        <taxon>Dothideomycetes</taxon>
        <taxon>Pleosporomycetidae</taxon>
        <taxon>Pleosporales</taxon>
        <taxon>Lindgomycetaceae</taxon>
        <taxon>Clohesyomyces</taxon>
    </lineage>
</organism>
<feature type="compositionally biased region" description="Acidic residues" evidence="2">
    <location>
        <begin position="220"/>
        <end position="230"/>
    </location>
</feature>
<evidence type="ECO:0000256" key="1">
    <source>
        <dbReference type="SAM" id="Coils"/>
    </source>
</evidence>
<feature type="compositionally biased region" description="Polar residues" evidence="2">
    <location>
        <begin position="63"/>
        <end position="94"/>
    </location>
</feature>
<evidence type="ECO:0000313" key="4">
    <source>
        <dbReference type="Proteomes" id="UP000193144"/>
    </source>
</evidence>
<proteinExistence type="predicted"/>
<feature type="region of interest" description="Disordered" evidence="2">
    <location>
        <begin position="202"/>
        <end position="230"/>
    </location>
</feature>
<dbReference type="EMBL" id="MCFA01000003">
    <property type="protein sequence ID" value="ORY19179.1"/>
    <property type="molecule type" value="Genomic_DNA"/>
</dbReference>
<protein>
    <submittedName>
        <fullName evidence="3">Uncharacterized protein</fullName>
    </submittedName>
</protein>
<feature type="compositionally biased region" description="Basic and acidic residues" evidence="2">
    <location>
        <begin position="206"/>
        <end position="219"/>
    </location>
</feature>
<evidence type="ECO:0000313" key="3">
    <source>
        <dbReference type="EMBL" id="ORY19179.1"/>
    </source>
</evidence>
<reference evidence="3 4" key="1">
    <citation type="submission" date="2016-07" db="EMBL/GenBank/DDBJ databases">
        <title>Pervasive Adenine N6-methylation of Active Genes in Fungi.</title>
        <authorList>
            <consortium name="DOE Joint Genome Institute"/>
            <person name="Mondo S.J."/>
            <person name="Dannebaum R.O."/>
            <person name="Kuo R.C."/>
            <person name="Labutti K."/>
            <person name="Haridas S."/>
            <person name="Kuo A."/>
            <person name="Salamov A."/>
            <person name="Ahrendt S.R."/>
            <person name="Lipzen A."/>
            <person name="Sullivan W."/>
            <person name="Andreopoulos W.B."/>
            <person name="Clum A."/>
            <person name="Lindquist E."/>
            <person name="Daum C."/>
            <person name="Ramamoorthy G.K."/>
            <person name="Gryganskyi A."/>
            <person name="Culley D."/>
            <person name="Magnuson J.K."/>
            <person name="James T.Y."/>
            <person name="O'Malley M.A."/>
            <person name="Stajich J.E."/>
            <person name="Spatafora J.W."/>
            <person name="Visel A."/>
            <person name="Grigoriev I.V."/>
        </authorList>
    </citation>
    <scope>NUCLEOTIDE SEQUENCE [LARGE SCALE GENOMIC DNA]</scope>
    <source>
        <strain evidence="3 4">CBS 115471</strain>
    </source>
</reference>
<dbReference type="AlphaFoldDB" id="A0A1Y2A9H9"/>
<dbReference type="Proteomes" id="UP000193144">
    <property type="component" value="Unassembled WGS sequence"/>
</dbReference>
<feature type="region of interest" description="Disordered" evidence="2">
    <location>
        <begin position="58"/>
        <end position="121"/>
    </location>
</feature>
<keyword evidence="1" id="KW-0175">Coiled coil</keyword>
<gene>
    <name evidence="3" type="ORF">BCR34DRAFT_595621</name>
</gene>
<feature type="coiled-coil region" evidence="1">
    <location>
        <begin position="1"/>
        <end position="28"/>
    </location>
</feature>
<accession>A0A1Y2A9H9</accession>
<sequence length="341" mass="37760">MDEKETIIRSYENEVIKLRRDIADVKWDLENRNAELKKQEATAVNRVFVQTQIESKTRPIIGTTPSRSNVASPQGTLAGPQTTPTISTSAQTQHDAPEPVPHSATSTRPQSGVLGCSGGDLTNKHKLRQPLLVLVTAQLKTIANKDAENERKRPTGAAELDSCPLCREKLWSPQHASIRPPELPELTAIKCIQSLRELEEGVAQGCREKDSDSDEHSENKEDDPDLDPDYDYEGDGLAISPCNYKSLVNLHSWGFLEYLRHGNLETVGMKVITGPCSDQAEVARACKRVHGTFSEAHGTFAGLRSCLFPLMKPHFIMEEALSYSLKTYRSGIWLQASTIAE</sequence>
<keyword evidence="4" id="KW-1185">Reference proteome</keyword>
<comment type="caution">
    <text evidence="3">The sequence shown here is derived from an EMBL/GenBank/DDBJ whole genome shotgun (WGS) entry which is preliminary data.</text>
</comment>